<dbReference type="EMBL" id="WJIE01000006">
    <property type="protein sequence ID" value="MRG94926.1"/>
    <property type="molecule type" value="Genomic_DNA"/>
</dbReference>
<protein>
    <recommendedName>
        <fullName evidence="3">STAS/SEC14 domain-containing protein</fullName>
    </recommendedName>
</protein>
<sequence>MKIGVHDLEFEAPDLAITRVGGDATPDEARAVAEALAAFATRGPIFLLGNIGAPGATMSARARKILVDGLRDATIVAVAAVGGDFKARIIMRLVEAAFRLLSGNRTRMRFFDDEPSARAWLCTQGCVACGATSVPDRSSGSK</sequence>
<evidence type="ECO:0000313" key="2">
    <source>
        <dbReference type="Proteomes" id="UP000440224"/>
    </source>
</evidence>
<evidence type="ECO:0008006" key="3">
    <source>
        <dbReference type="Google" id="ProtNLM"/>
    </source>
</evidence>
<gene>
    <name evidence="1" type="ORF">GF068_23825</name>
</gene>
<name>A0A6N7PVQ7_9BACT</name>
<organism evidence="1 2">
    <name type="scientific">Polyangium spumosum</name>
    <dbReference type="NCBI Taxonomy" id="889282"/>
    <lineage>
        <taxon>Bacteria</taxon>
        <taxon>Pseudomonadati</taxon>
        <taxon>Myxococcota</taxon>
        <taxon>Polyangia</taxon>
        <taxon>Polyangiales</taxon>
        <taxon>Polyangiaceae</taxon>
        <taxon>Polyangium</taxon>
    </lineage>
</organism>
<keyword evidence="2" id="KW-1185">Reference proteome</keyword>
<accession>A0A6N7PVQ7</accession>
<dbReference type="AlphaFoldDB" id="A0A6N7PVQ7"/>
<dbReference type="InterPro" id="IPR021866">
    <property type="entry name" value="SpoIIAA-like"/>
</dbReference>
<dbReference type="RefSeq" id="WP_153821719.1">
    <property type="nucleotide sequence ID" value="NZ_WJIE01000006.1"/>
</dbReference>
<dbReference type="Proteomes" id="UP000440224">
    <property type="component" value="Unassembled WGS sequence"/>
</dbReference>
<evidence type="ECO:0000313" key="1">
    <source>
        <dbReference type="EMBL" id="MRG94926.1"/>
    </source>
</evidence>
<dbReference type="Pfam" id="PF11964">
    <property type="entry name" value="SpoIIAA-like"/>
    <property type="match status" value="1"/>
</dbReference>
<reference evidence="1 2" key="1">
    <citation type="submission" date="2019-10" db="EMBL/GenBank/DDBJ databases">
        <title>A soil myxobacterium in the family Polyangiaceae.</title>
        <authorList>
            <person name="Li Y."/>
            <person name="Wang J."/>
        </authorList>
    </citation>
    <scope>NUCLEOTIDE SEQUENCE [LARGE SCALE GENOMIC DNA]</scope>
    <source>
        <strain evidence="1 2">DSM 14734</strain>
    </source>
</reference>
<dbReference type="OrthoDB" id="5523140at2"/>
<proteinExistence type="predicted"/>
<comment type="caution">
    <text evidence="1">The sequence shown here is derived from an EMBL/GenBank/DDBJ whole genome shotgun (WGS) entry which is preliminary data.</text>
</comment>